<evidence type="ECO:0000256" key="2">
    <source>
        <dbReference type="ARBA" id="ARBA00004141"/>
    </source>
</evidence>
<keyword evidence="8 14" id="KW-1133">Transmembrane helix</keyword>
<dbReference type="PRINTS" id="PR00344">
    <property type="entry name" value="BCTRLSENSOR"/>
</dbReference>
<dbReference type="Gene3D" id="6.10.340.10">
    <property type="match status" value="1"/>
</dbReference>
<dbReference type="PANTHER" id="PTHR45528">
    <property type="entry name" value="SENSOR HISTIDINE KINASE CPXA"/>
    <property type="match status" value="1"/>
</dbReference>
<comment type="caution">
    <text evidence="17">The sequence shown here is derived from an EMBL/GenBank/DDBJ whole genome shotgun (WGS) entry which is preliminary data.</text>
</comment>
<dbReference type="SMART" id="SM00387">
    <property type="entry name" value="HATPase_c"/>
    <property type="match status" value="1"/>
</dbReference>
<evidence type="ECO:0000256" key="13">
    <source>
        <dbReference type="ARBA" id="ARBA00040841"/>
    </source>
</evidence>
<proteinExistence type="predicted"/>
<dbReference type="CDD" id="cd06225">
    <property type="entry name" value="HAMP"/>
    <property type="match status" value="1"/>
</dbReference>
<dbReference type="InterPro" id="IPR050398">
    <property type="entry name" value="HssS/ArlS-like"/>
</dbReference>
<gene>
    <name evidence="17" type="ORF">H8730_06020</name>
</gene>
<evidence type="ECO:0000256" key="14">
    <source>
        <dbReference type="SAM" id="Phobius"/>
    </source>
</evidence>
<dbReference type="Proteomes" id="UP000657006">
    <property type="component" value="Unassembled WGS sequence"/>
</dbReference>
<dbReference type="EC" id="2.7.13.3" evidence="3"/>
<evidence type="ECO:0000256" key="8">
    <source>
        <dbReference type="ARBA" id="ARBA00022989"/>
    </source>
</evidence>
<dbReference type="InterPro" id="IPR003594">
    <property type="entry name" value="HATPase_dom"/>
</dbReference>
<dbReference type="Pfam" id="PF02518">
    <property type="entry name" value="HATPase_c"/>
    <property type="match status" value="1"/>
</dbReference>
<keyword evidence="6 14" id="KW-0812">Transmembrane</keyword>
<dbReference type="FunFam" id="3.30.565.10:FF:000006">
    <property type="entry name" value="Sensor histidine kinase WalK"/>
    <property type="match status" value="1"/>
</dbReference>
<dbReference type="Gene3D" id="3.30.565.10">
    <property type="entry name" value="Histidine kinase-like ATPase, C-terminal domain"/>
    <property type="match status" value="1"/>
</dbReference>
<dbReference type="InterPro" id="IPR036890">
    <property type="entry name" value="HATPase_C_sf"/>
</dbReference>
<sequence length="331" mass="37290">MIVFGTIMAAFLLSVGLWLLSYRWGVVDAHPLDRHVPVMLFLAISILVGTIIALFVGRLIIRPVQQISDAFDELSKGNFTVRVPGGEKIAEIREMSERFNSMAYDLSHIETLRNDFVANVSHEFKTPISAIEGYATLLQDPSLSKEKHDHYVDKILDNSGRLSNLTSNILALSKLENQEAIIRKNEYRLDEQLRKVVLLLENKWSPKNIEFDIELPRQIYYGDEPLLDQVWINLLDNAIKHSPEGAVITISLQAEEHQISIRIADEGDGMTEDVQKHIFEKFYQGDRSRKEAGNGLGLALVKRILELCRGSITVISAPGQGATFTVTLPNR</sequence>
<evidence type="ECO:0000256" key="7">
    <source>
        <dbReference type="ARBA" id="ARBA00022777"/>
    </source>
</evidence>
<evidence type="ECO:0000256" key="3">
    <source>
        <dbReference type="ARBA" id="ARBA00012438"/>
    </source>
</evidence>
<dbReference type="PROSITE" id="PS50109">
    <property type="entry name" value="HIS_KIN"/>
    <property type="match status" value="1"/>
</dbReference>
<evidence type="ECO:0000256" key="9">
    <source>
        <dbReference type="ARBA" id="ARBA00023012"/>
    </source>
</evidence>
<dbReference type="CDD" id="cd00075">
    <property type="entry name" value="HATPase"/>
    <property type="match status" value="1"/>
</dbReference>
<evidence type="ECO:0000259" key="15">
    <source>
        <dbReference type="PROSITE" id="PS50109"/>
    </source>
</evidence>
<keyword evidence="18" id="KW-1185">Reference proteome</keyword>
<evidence type="ECO:0000256" key="10">
    <source>
        <dbReference type="ARBA" id="ARBA00023026"/>
    </source>
</evidence>
<dbReference type="Pfam" id="PF00512">
    <property type="entry name" value="HisKA"/>
    <property type="match status" value="1"/>
</dbReference>
<accession>A0A926I1A9</accession>
<evidence type="ECO:0000259" key="16">
    <source>
        <dbReference type="PROSITE" id="PS50885"/>
    </source>
</evidence>
<evidence type="ECO:0000256" key="6">
    <source>
        <dbReference type="ARBA" id="ARBA00022692"/>
    </source>
</evidence>
<comment type="catalytic activity">
    <reaction evidence="1">
        <text>ATP + protein L-histidine = ADP + protein N-phospho-L-histidine.</text>
        <dbReference type="EC" id="2.7.13.3"/>
    </reaction>
</comment>
<name>A0A926I1A9_9FIRM</name>
<keyword evidence="4" id="KW-0597">Phosphoprotein</keyword>
<evidence type="ECO:0000256" key="12">
    <source>
        <dbReference type="ARBA" id="ARBA00037219"/>
    </source>
</evidence>
<dbReference type="SUPFAM" id="SSF55874">
    <property type="entry name" value="ATPase domain of HSP90 chaperone/DNA topoisomerase II/histidine kinase"/>
    <property type="match status" value="1"/>
</dbReference>
<dbReference type="Gene3D" id="1.10.287.130">
    <property type="match status" value="1"/>
</dbReference>
<feature type="domain" description="HAMP" evidence="16">
    <location>
        <begin position="58"/>
        <end position="111"/>
    </location>
</feature>
<keyword evidence="7 17" id="KW-0418">Kinase</keyword>
<dbReference type="SMART" id="SM00304">
    <property type="entry name" value="HAMP"/>
    <property type="match status" value="1"/>
</dbReference>
<evidence type="ECO:0000313" key="18">
    <source>
        <dbReference type="Proteomes" id="UP000657006"/>
    </source>
</evidence>
<evidence type="ECO:0000256" key="11">
    <source>
        <dbReference type="ARBA" id="ARBA00023136"/>
    </source>
</evidence>
<dbReference type="InterPro" id="IPR036097">
    <property type="entry name" value="HisK_dim/P_sf"/>
</dbReference>
<dbReference type="GO" id="GO:0000155">
    <property type="term" value="F:phosphorelay sensor kinase activity"/>
    <property type="evidence" value="ECO:0007669"/>
    <property type="project" value="InterPro"/>
</dbReference>
<protein>
    <recommendedName>
        <fullName evidence="13">Heme sensor protein HssS</fullName>
        <ecNumber evidence="3">2.7.13.3</ecNumber>
    </recommendedName>
</protein>
<keyword evidence="11 14" id="KW-0472">Membrane</keyword>
<evidence type="ECO:0000256" key="5">
    <source>
        <dbReference type="ARBA" id="ARBA00022679"/>
    </source>
</evidence>
<evidence type="ECO:0000313" key="17">
    <source>
        <dbReference type="EMBL" id="MBC8543095.1"/>
    </source>
</evidence>
<keyword evidence="10" id="KW-0843">Virulence</keyword>
<dbReference type="GO" id="GO:0005886">
    <property type="term" value="C:plasma membrane"/>
    <property type="evidence" value="ECO:0007669"/>
    <property type="project" value="TreeGrafter"/>
</dbReference>
<dbReference type="InterPro" id="IPR003660">
    <property type="entry name" value="HAMP_dom"/>
</dbReference>
<comment type="subcellular location">
    <subcellularLocation>
        <location evidence="2">Membrane</location>
        <topology evidence="2">Multi-pass membrane protein</topology>
    </subcellularLocation>
</comment>
<dbReference type="SUPFAM" id="SSF47384">
    <property type="entry name" value="Homodimeric domain of signal transducing histidine kinase"/>
    <property type="match status" value="1"/>
</dbReference>
<reference evidence="17" key="1">
    <citation type="submission" date="2020-08" db="EMBL/GenBank/DDBJ databases">
        <title>Genome public.</title>
        <authorList>
            <person name="Liu C."/>
            <person name="Sun Q."/>
        </authorList>
    </citation>
    <scope>NUCLEOTIDE SEQUENCE</scope>
    <source>
        <strain evidence="17">NSJ-32</strain>
    </source>
</reference>
<dbReference type="InterPro" id="IPR005467">
    <property type="entry name" value="His_kinase_dom"/>
</dbReference>
<dbReference type="SUPFAM" id="SSF158472">
    <property type="entry name" value="HAMP domain-like"/>
    <property type="match status" value="1"/>
</dbReference>
<dbReference type="FunFam" id="1.10.287.130:FF:000001">
    <property type="entry name" value="Two-component sensor histidine kinase"/>
    <property type="match status" value="1"/>
</dbReference>
<dbReference type="AlphaFoldDB" id="A0A926I1A9"/>
<keyword evidence="9" id="KW-0902">Two-component regulatory system</keyword>
<dbReference type="SMART" id="SM00388">
    <property type="entry name" value="HisKA"/>
    <property type="match status" value="1"/>
</dbReference>
<keyword evidence="5" id="KW-0808">Transferase</keyword>
<dbReference type="PROSITE" id="PS50885">
    <property type="entry name" value="HAMP"/>
    <property type="match status" value="1"/>
</dbReference>
<evidence type="ECO:0000256" key="4">
    <source>
        <dbReference type="ARBA" id="ARBA00022553"/>
    </source>
</evidence>
<dbReference type="Pfam" id="PF00672">
    <property type="entry name" value="HAMP"/>
    <property type="match status" value="1"/>
</dbReference>
<comment type="function">
    <text evidence="12">Member of the two-component regulatory system HssS/HssR involved in intracellular heme homeostasis and tempering of staphylococcal virulence. HssS functions as a heme sensor histidine kinase which is autophosphorylated at a histidine residue and transfers its phosphate group to an aspartate residue of HssR. HssR/HssS activates the expression of hrtAB, an efflux pump, in response to extracellular heme, hemin, hemoglobin or blood.</text>
</comment>
<dbReference type="InterPro" id="IPR003661">
    <property type="entry name" value="HisK_dim/P_dom"/>
</dbReference>
<dbReference type="CDD" id="cd00082">
    <property type="entry name" value="HisKA"/>
    <property type="match status" value="1"/>
</dbReference>
<dbReference type="PANTHER" id="PTHR45528:SF11">
    <property type="entry name" value="HISTIDINE KINASE"/>
    <property type="match status" value="1"/>
</dbReference>
<feature type="domain" description="Histidine kinase" evidence="15">
    <location>
        <begin position="119"/>
        <end position="331"/>
    </location>
</feature>
<feature type="transmembrane region" description="Helical" evidence="14">
    <location>
        <begin position="39"/>
        <end position="61"/>
    </location>
</feature>
<organism evidence="17 18">
    <name type="scientific">Bianquea renquensis</name>
    <dbReference type="NCBI Taxonomy" id="2763661"/>
    <lineage>
        <taxon>Bacteria</taxon>
        <taxon>Bacillati</taxon>
        <taxon>Bacillota</taxon>
        <taxon>Clostridia</taxon>
        <taxon>Eubacteriales</taxon>
        <taxon>Bianqueaceae</taxon>
        <taxon>Bianquea</taxon>
    </lineage>
</organism>
<dbReference type="InterPro" id="IPR004358">
    <property type="entry name" value="Sig_transdc_His_kin-like_C"/>
</dbReference>
<evidence type="ECO:0000256" key="1">
    <source>
        <dbReference type="ARBA" id="ARBA00000085"/>
    </source>
</evidence>
<dbReference type="EMBL" id="JACRSQ010000006">
    <property type="protein sequence ID" value="MBC8543095.1"/>
    <property type="molecule type" value="Genomic_DNA"/>
</dbReference>